<keyword evidence="5" id="KW-0539">Nucleus</keyword>
<keyword evidence="6" id="KW-0137">Centromere</keyword>
<comment type="subcellular location">
    <subcellularLocation>
        <location evidence="2">Chromosome</location>
        <location evidence="2">Centromere</location>
    </subcellularLocation>
    <subcellularLocation>
        <location evidence="1">Nucleus</location>
    </subcellularLocation>
</comment>
<comment type="similarity">
    <text evidence="3">Belongs to the CENP-I/CTF3 family.</text>
</comment>
<feature type="compositionally biased region" description="Basic and acidic residues" evidence="7">
    <location>
        <begin position="1176"/>
        <end position="1185"/>
    </location>
</feature>
<dbReference type="GO" id="GO:0034080">
    <property type="term" value="P:CENP-A containing chromatin assembly"/>
    <property type="evidence" value="ECO:0007669"/>
    <property type="project" value="TreeGrafter"/>
</dbReference>
<keyword evidence="4" id="KW-0158">Chromosome</keyword>
<reference evidence="8 9" key="1">
    <citation type="journal article" date="2014" name="Genome Announc.">
        <title>Genome sequence of the basidiomycetous fungus Pseudozyma aphidis DSM70725, an efficient producer of biosurfactant mannosylerythritol lipids.</title>
        <authorList>
            <person name="Lorenz S."/>
            <person name="Guenther M."/>
            <person name="Grumaz C."/>
            <person name="Rupp S."/>
            <person name="Zibek S."/>
            <person name="Sohn K."/>
        </authorList>
    </citation>
    <scope>NUCLEOTIDE SEQUENCE [LARGE SCALE GENOMIC DNA]</scope>
    <source>
        <strain evidence="9">ATCC 32657 / CBS 517.83 / DSM 70725 / JCM 10318 / NBRC 10182 / NRRL Y-7954 / St-0401</strain>
    </source>
</reference>
<feature type="compositionally biased region" description="Polar residues" evidence="7">
    <location>
        <begin position="1132"/>
        <end position="1151"/>
    </location>
</feature>
<evidence type="ECO:0000256" key="4">
    <source>
        <dbReference type="ARBA" id="ARBA00022454"/>
    </source>
</evidence>
<keyword evidence="9" id="KW-1185">Reference proteome</keyword>
<feature type="compositionally biased region" description="Basic and acidic residues" evidence="7">
    <location>
        <begin position="1257"/>
        <end position="1267"/>
    </location>
</feature>
<dbReference type="HOGENOM" id="CLU_003568_0_0_1"/>
<dbReference type="Proteomes" id="UP000019462">
    <property type="component" value="Unassembled WGS sequence"/>
</dbReference>
<feature type="compositionally biased region" description="Low complexity" evidence="7">
    <location>
        <begin position="1365"/>
        <end position="1393"/>
    </location>
</feature>
<feature type="compositionally biased region" description="Acidic residues" evidence="7">
    <location>
        <begin position="347"/>
        <end position="357"/>
    </location>
</feature>
<dbReference type="GO" id="GO:0000939">
    <property type="term" value="C:inner kinetochore"/>
    <property type="evidence" value="ECO:0007669"/>
    <property type="project" value="TreeGrafter"/>
</dbReference>
<feature type="compositionally biased region" description="Low complexity" evidence="7">
    <location>
        <begin position="1020"/>
        <end position="1034"/>
    </location>
</feature>
<evidence type="ECO:0000256" key="2">
    <source>
        <dbReference type="ARBA" id="ARBA00004584"/>
    </source>
</evidence>
<evidence type="ECO:0000313" key="8">
    <source>
        <dbReference type="EMBL" id="ETS61836.1"/>
    </source>
</evidence>
<evidence type="ECO:0000256" key="7">
    <source>
        <dbReference type="SAM" id="MobiDB-lite"/>
    </source>
</evidence>
<evidence type="ECO:0000313" key="9">
    <source>
        <dbReference type="Proteomes" id="UP000019462"/>
    </source>
</evidence>
<feature type="compositionally biased region" description="Basic and acidic residues" evidence="7">
    <location>
        <begin position="1395"/>
        <end position="1409"/>
    </location>
</feature>
<dbReference type="OrthoDB" id="378564at2759"/>
<dbReference type="GO" id="GO:0005634">
    <property type="term" value="C:nucleus"/>
    <property type="evidence" value="ECO:0007669"/>
    <property type="project" value="UniProtKB-SubCell"/>
</dbReference>
<feature type="region of interest" description="Disordered" evidence="7">
    <location>
        <begin position="957"/>
        <end position="1462"/>
    </location>
</feature>
<dbReference type="EMBL" id="AWNI01000013">
    <property type="protein sequence ID" value="ETS61836.1"/>
    <property type="molecule type" value="Genomic_DNA"/>
</dbReference>
<protein>
    <submittedName>
        <fullName evidence="8">Uncharacterized protein</fullName>
    </submittedName>
</protein>
<sequence>MPARVASADGAAVAADRLISQLSRGLSAPSAAADTADSLSSALQSLQRHARSFGFSSQHCDQLVRLALIGRLRLSTAGSSAKHKAPKTSVSLTILRSVIPRPRAKLGRQAVLDIVAALGPSPGTDMIKLSGMQKDDTESNLGPERVKVDSKVQVAALKLLCVALDSPSVPLSVAASFYTDSNSDSAPTTRRDRDQDGRELERLQRHAAQYSGLPGNLPSTYLTALARTTLEKCYATLFHFIDYQALRPHICYLLCRVTKRKHVRHYRITKLMALRANAAPELGISALLSTYANFYPDLLFPELLGGGGASSAAGAGPVGLKYPEPDWIAAILLAHARCARRSAGDAVESDDEADNDSESAPGGMQRATKKQRLSAKNVKDGGADENAASVLGVVSASIPIPNLVTIQPLNSAQKAFGTQPSLVTELSSLRHLAHSLDRLVLPSQAAAMLGTGFGARMMRVAVLAGATITNEESLSQAAPAARRGRQTEHDACWVRLSDWLESVLGDEIGVQSSAASASQRQHLRLPSTDAEFKRLASLLRRARLMFELAEQMPARLEGLMSSVLLAIARVAEPGRDDADAWTERWDELTREVLKFVPLVMPSDLSSFEDRFMTPLEALARSTRVSLDTSAAVLLAINGLLTNWAVRDWRDIGARLDARKSYRWGISNLDPSVDFGELIAATSARADRLAATLVGLYPRHVAMEHAVLSLYEGLARHLAGMGTVASVPALPLYAFTLHATTIVSVSRLCGLIQDLRHAFEHHNAVGAKLPAVDGGLESKFYDLSASFFEEENLSILNSRVTLVANLIWLGKIVTEDEAVGSLPPGLEQSVLNELTQRGDDLNLKLATLSNTPFSRAMSHLSERFANVYCAGQGKKATGEDEWIRGPITPKTIKSAKKNGMPAAWTHTDFRAYLLDWLDTQGAHGMYELLKNILVTFGSQLKSIRGEAAAAAHRCPPTHTMDAFGDSDLSDISAPPTPGPASTPRAASPDSEPEPAQPPSSDLADDAPKPAGRSAARRRSSARVTETAAETSSKPSSSRKPKASPKASESADPADDAQAPATGTPSLNRKGSTRNRKATAKLRSPSPLTDHADKPSPAGRGKKKANAAPDKPKSGIKVKLSIKRSSADGRATGDSGSSRASTPQPTVSASGTKVTIKPRGKNKFADGLRDLADDDEENKFADGLRDLADDDEEVPGGSALAEDAAPGDEAMPDAEAADGDGLGGARRRSTGKRGRDYRNKPTGRRRVVVADDEEDEEEGTGKGAEEAPQRKRAKLSDNAADGGRADARPARNTRNTIDYSDDDDEDEEMVDVASEEDDLELDAAAAADSEDDFEQDGASSRRGAAKSKSARGAKSGGRKSTGGAGGSAAKATSASGAKKAGAAAASTAANKGMSAEARMRASIDAAKDKSLKPPGASVGTKLNPQANAFRPSGAVKSGTSTPTGAAGASAPKRPASTGKPAFGKSMSGWDQLFGGISGLSSSASTPSKATPIKPGAPSKPATPTAGVSGSGIRQDPVLEAASPADVQRLKNQATQQYLCTDECFDLLAHADIMTAFERSIGIEDRKLAARLRPCVYRAGQALLPKLQPPTQPTQSAP</sequence>
<feature type="compositionally biased region" description="Low complexity" evidence="7">
    <location>
        <begin position="1042"/>
        <end position="1060"/>
    </location>
</feature>
<dbReference type="InterPro" id="IPR012485">
    <property type="entry name" value="CENP-I"/>
</dbReference>
<evidence type="ECO:0000256" key="6">
    <source>
        <dbReference type="ARBA" id="ARBA00023328"/>
    </source>
</evidence>
<organism evidence="8 9">
    <name type="scientific">Moesziomyces aphidis</name>
    <name type="common">Pseudozyma aphidis</name>
    <dbReference type="NCBI Taxonomy" id="84754"/>
    <lineage>
        <taxon>Eukaryota</taxon>
        <taxon>Fungi</taxon>
        <taxon>Dikarya</taxon>
        <taxon>Basidiomycota</taxon>
        <taxon>Ustilaginomycotina</taxon>
        <taxon>Ustilaginomycetes</taxon>
        <taxon>Ustilaginales</taxon>
        <taxon>Ustilaginaceae</taxon>
        <taxon>Moesziomyces</taxon>
    </lineage>
</organism>
<proteinExistence type="inferred from homology"/>
<comment type="caution">
    <text evidence="8">The sequence shown here is derived from an EMBL/GenBank/DDBJ whole genome shotgun (WGS) entry which is preliminary data.</text>
</comment>
<evidence type="ECO:0000256" key="3">
    <source>
        <dbReference type="ARBA" id="ARBA00005470"/>
    </source>
</evidence>
<feature type="region of interest" description="Disordered" evidence="7">
    <location>
        <begin position="1475"/>
        <end position="1510"/>
    </location>
</feature>
<gene>
    <name evidence="8" type="ORF">PaG_03940</name>
</gene>
<dbReference type="PANTHER" id="PTHR48208">
    <property type="entry name" value="CENTROMERE PROTEIN I"/>
    <property type="match status" value="1"/>
</dbReference>
<feature type="compositionally biased region" description="Low complexity" evidence="7">
    <location>
        <begin position="1435"/>
        <end position="1449"/>
    </location>
</feature>
<name>W3VM59_MOEAP</name>
<feature type="compositionally biased region" description="Basic residues" evidence="7">
    <location>
        <begin position="1069"/>
        <end position="1078"/>
    </location>
</feature>
<dbReference type="PANTHER" id="PTHR48208:SF2">
    <property type="entry name" value="CENTROMERE PROTEIN I"/>
    <property type="match status" value="1"/>
</dbReference>
<feature type="region of interest" description="Disordered" evidence="7">
    <location>
        <begin position="344"/>
        <end position="381"/>
    </location>
</feature>
<accession>W3VM59</accession>
<feature type="compositionally biased region" description="Low complexity" evidence="7">
    <location>
        <begin position="1476"/>
        <end position="1490"/>
    </location>
</feature>
<dbReference type="GO" id="GO:0000070">
    <property type="term" value="P:mitotic sister chromatid segregation"/>
    <property type="evidence" value="ECO:0007669"/>
    <property type="project" value="TreeGrafter"/>
</dbReference>
<evidence type="ECO:0000256" key="5">
    <source>
        <dbReference type="ARBA" id="ARBA00023242"/>
    </source>
</evidence>
<feature type="compositionally biased region" description="Acidic residues" evidence="7">
    <location>
        <begin position="1297"/>
        <end position="1319"/>
    </location>
</feature>
<dbReference type="Pfam" id="PF07778">
    <property type="entry name" value="CENP-I"/>
    <property type="match status" value="1"/>
</dbReference>
<evidence type="ECO:0000256" key="1">
    <source>
        <dbReference type="ARBA" id="ARBA00004123"/>
    </source>
</evidence>